<dbReference type="SUPFAM" id="SSF53335">
    <property type="entry name" value="S-adenosyl-L-methionine-dependent methyltransferases"/>
    <property type="match status" value="1"/>
</dbReference>
<dbReference type="InterPro" id="IPR002052">
    <property type="entry name" value="DNA_methylase_N6_adenine_CS"/>
</dbReference>
<sequence>MNGTRYSLAQGKDWYHFNGDTELLGRFLEVYDGETVLDIGCNQGALLYYAKEKADIIGIGVDVFSEVLESAKENAIYNRVNFQFVCSRIQEYKAELVDVIVCNPPYFSGDIKNNNLYLDTARREKYLPLRDLMEAVHRLLKGNGRFYIVQKAEKIGSMIEEAHEQGLSCVRMGLAYAHVHSKAKTVLMEFKWGQRKDCLVEKAIYLDQR</sequence>
<evidence type="ECO:0000313" key="2">
    <source>
        <dbReference type="EMBL" id="EFC05180.1"/>
    </source>
</evidence>
<dbReference type="eggNOG" id="COG4123">
    <property type="taxonomic scope" value="Bacteria"/>
</dbReference>
<dbReference type="InterPro" id="IPR025714">
    <property type="entry name" value="Methyltranfer_dom"/>
</dbReference>
<dbReference type="EMBL" id="ADFR01000016">
    <property type="protein sequence ID" value="EFC05180.1"/>
    <property type="molecule type" value="Genomic_DNA"/>
</dbReference>
<gene>
    <name evidence="2" type="ORF">HMPREF9013_0461</name>
</gene>
<dbReference type="GO" id="GO:0008168">
    <property type="term" value="F:methyltransferase activity"/>
    <property type="evidence" value="ECO:0007669"/>
    <property type="project" value="InterPro"/>
</dbReference>
<dbReference type="AlphaFoldDB" id="D2MQB1"/>
<dbReference type="PANTHER" id="PTHR47739">
    <property type="entry name" value="TRNA1(VAL) (ADENINE(37)-N6)-METHYLTRANSFERASE"/>
    <property type="match status" value="1"/>
</dbReference>
<reference evidence="3" key="1">
    <citation type="submission" date="2009-12" db="EMBL/GenBank/DDBJ databases">
        <title>Sequence of Clostridiales genomosp. BVAB3 str. UPII9-5.</title>
        <authorList>
            <person name="Madupu R."/>
            <person name="Durkin A.S."/>
            <person name="Torralba M."/>
            <person name="Methe B."/>
            <person name="Sutton G.G."/>
            <person name="Strausberg R.L."/>
            <person name="Nelson K.E."/>
        </authorList>
    </citation>
    <scope>NUCLEOTIDE SEQUENCE [LARGE SCALE GENOMIC DNA]</scope>
    <source>
        <strain evidence="3">W1219</strain>
    </source>
</reference>
<dbReference type="GO" id="GO:0032259">
    <property type="term" value="P:methylation"/>
    <property type="evidence" value="ECO:0007669"/>
    <property type="project" value="InterPro"/>
</dbReference>
<dbReference type="InterPro" id="IPR029063">
    <property type="entry name" value="SAM-dependent_MTases_sf"/>
</dbReference>
<comment type="caution">
    <text evidence="2">The sequence shown here is derived from an EMBL/GenBank/DDBJ whole genome shotgun (WGS) entry which is preliminary data.</text>
</comment>
<keyword evidence="3" id="KW-1185">Reference proteome</keyword>
<protein>
    <recommendedName>
        <fullName evidence="1">Methyltransferase domain-containing protein</fullName>
    </recommendedName>
</protein>
<organism evidence="2 3">
    <name type="scientific">Bulleidia extructa W1219</name>
    <dbReference type="NCBI Taxonomy" id="679192"/>
    <lineage>
        <taxon>Bacteria</taxon>
        <taxon>Bacillati</taxon>
        <taxon>Bacillota</taxon>
        <taxon>Erysipelotrichia</taxon>
        <taxon>Erysipelotrichales</taxon>
        <taxon>Erysipelotrichaceae</taxon>
        <taxon>Bulleidia</taxon>
    </lineage>
</organism>
<dbReference type="PROSITE" id="PS00092">
    <property type="entry name" value="N6_MTASE"/>
    <property type="match status" value="1"/>
</dbReference>
<dbReference type="InterPro" id="IPR050210">
    <property type="entry name" value="tRNA_Adenine-N(6)_MTase"/>
</dbReference>
<dbReference type="Proteomes" id="UP000005017">
    <property type="component" value="Unassembled WGS sequence"/>
</dbReference>
<dbReference type="Gene3D" id="3.40.50.150">
    <property type="entry name" value="Vaccinia Virus protein VP39"/>
    <property type="match status" value="1"/>
</dbReference>
<dbReference type="STRING" id="679192.HMPREF9013_0461"/>
<dbReference type="Pfam" id="PF13847">
    <property type="entry name" value="Methyltransf_31"/>
    <property type="match status" value="1"/>
</dbReference>
<proteinExistence type="predicted"/>
<feature type="domain" description="Methyltransferase" evidence="1">
    <location>
        <begin position="32"/>
        <end position="163"/>
    </location>
</feature>
<evidence type="ECO:0000259" key="1">
    <source>
        <dbReference type="Pfam" id="PF13847"/>
    </source>
</evidence>
<dbReference type="GO" id="GO:0003676">
    <property type="term" value="F:nucleic acid binding"/>
    <property type="evidence" value="ECO:0007669"/>
    <property type="project" value="InterPro"/>
</dbReference>
<name>D2MQB1_9FIRM</name>
<evidence type="ECO:0000313" key="3">
    <source>
        <dbReference type="Proteomes" id="UP000005017"/>
    </source>
</evidence>
<dbReference type="PANTHER" id="PTHR47739:SF1">
    <property type="entry name" value="TRNA1(VAL) (ADENINE(37)-N6)-METHYLTRANSFERASE"/>
    <property type="match status" value="1"/>
</dbReference>
<dbReference type="CDD" id="cd02440">
    <property type="entry name" value="AdoMet_MTases"/>
    <property type="match status" value="1"/>
</dbReference>
<accession>D2MQB1</accession>